<dbReference type="PROSITE" id="PS51914">
    <property type="entry name" value="MRH"/>
    <property type="match status" value="1"/>
</dbReference>
<evidence type="ECO:0000259" key="8">
    <source>
        <dbReference type="PROSITE" id="PS51914"/>
    </source>
</evidence>
<dbReference type="Pfam" id="PF07915">
    <property type="entry name" value="PRKCSH"/>
    <property type="match status" value="1"/>
</dbReference>
<dbReference type="SUPFAM" id="SSF46565">
    <property type="entry name" value="Chaperone J-domain"/>
    <property type="match status" value="1"/>
</dbReference>
<dbReference type="InterPro" id="IPR044865">
    <property type="entry name" value="MRH_dom"/>
</dbReference>
<accession>A0AAV6UZU8</accession>
<keyword evidence="10" id="KW-1185">Reference proteome</keyword>
<feature type="domain" description="MRH" evidence="8">
    <location>
        <begin position="3526"/>
        <end position="3645"/>
    </location>
</feature>
<dbReference type="EMBL" id="JAFNEN010000221">
    <property type="protein sequence ID" value="KAG8189101.1"/>
    <property type="molecule type" value="Genomic_DNA"/>
</dbReference>
<dbReference type="InterPro" id="IPR036869">
    <property type="entry name" value="J_dom_sf"/>
</dbReference>
<dbReference type="InterPro" id="IPR012913">
    <property type="entry name" value="OS9-like_dom"/>
</dbReference>
<evidence type="ECO:0000256" key="1">
    <source>
        <dbReference type="ARBA" id="ARBA00004240"/>
    </source>
</evidence>
<feature type="domain" description="PI3K/PI4K catalytic" evidence="7">
    <location>
        <begin position="2769"/>
        <end position="3097"/>
    </location>
</feature>
<comment type="subcellular location">
    <subcellularLocation>
        <location evidence="1">Endoplasmic reticulum</location>
    </subcellularLocation>
</comment>
<dbReference type="Gene3D" id="1.10.287.110">
    <property type="entry name" value="DnaJ domain"/>
    <property type="match status" value="1"/>
</dbReference>
<dbReference type="PRINTS" id="PR00625">
    <property type="entry name" value="JDOMAIN"/>
</dbReference>
<keyword evidence="3" id="KW-0256">Endoplasmic reticulum</keyword>
<feature type="region of interest" description="Disordered" evidence="5">
    <location>
        <begin position="346"/>
        <end position="366"/>
    </location>
</feature>
<dbReference type="Pfam" id="PF00226">
    <property type="entry name" value="DnaJ"/>
    <property type="match status" value="1"/>
</dbReference>
<organism evidence="9 10">
    <name type="scientific">Oedothorax gibbosus</name>
    <dbReference type="NCBI Taxonomy" id="931172"/>
    <lineage>
        <taxon>Eukaryota</taxon>
        <taxon>Metazoa</taxon>
        <taxon>Ecdysozoa</taxon>
        <taxon>Arthropoda</taxon>
        <taxon>Chelicerata</taxon>
        <taxon>Arachnida</taxon>
        <taxon>Araneae</taxon>
        <taxon>Araneomorphae</taxon>
        <taxon>Entelegynae</taxon>
        <taxon>Araneoidea</taxon>
        <taxon>Linyphiidae</taxon>
        <taxon>Erigoninae</taxon>
        <taxon>Oedothorax</taxon>
    </lineage>
</organism>
<evidence type="ECO:0000313" key="10">
    <source>
        <dbReference type="Proteomes" id="UP000827092"/>
    </source>
</evidence>
<feature type="region of interest" description="Disordered" evidence="5">
    <location>
        <begin position="3708"/>
        <end position="3751"/>
    </location>
</feature>
<dbReference type="SUPFAM" id="SSF50911">
    <property type="entry name" value="Mannose 6-phosphate receptor domain"/>
    <property type="match status" value="1"/>
</dbReference>
<protein>
    <recommendedName>
        <fullName evidence="11">J domain-containing protein</fullName>
    </recommendedName>
</protein>
<dbReference type="PROSITE" id="PS50290">
    <property type="entry name" value="PI3_4_KINASE_3"/>
    <property type="match status" value="1"/>
</dbReference>
<evidence type="ECO:0000256" key="2">
    <source>
        <dbReference type="ARBA" id="ARBA00022729"/>
    </source>
</evidence>
<dbReference type="InterPro" id="IPR000403">
    <property type="entry name" value="PI3/4_kinase_cat_dom"/>
</dbReference>
<evidence type="ECO:0000259" key="6">
    <source>
        <dbReference type="PROSITE" id="PS50076"/>
    </source>
</evidence>
<dbReference type="Gene3D" id="2.70.130.10">
    <property type="entry name" value="Mannose-6-phosphate receptor binding domain"/>
    <property type="match status" value="1"/>
</dbReference>
<evidence type="ECO:0008006" key="11">
    <source>
        <dbReference type="Google" id="ProtNLM"/>
    </source>
</evidence>
<keyword evidence="4" id="KW-1015">Disulfide bond</keyword>
<proteinExistence type="predicted"/>
<evidence type="ECO:0000259" key="7">
    <source>
        <dbReference type="PROSITE" id="PS50290"/>
    </source>
</evidence>
<feature type="compositionally biased region" description="Basic and acidic residues" evidence="5">
    <location>
        <begin position="3719"/>
        <end position="3746"/>
    </location>
</feature>
<feature type="compositionally biased region" description="Polar residues" evidence="5">
    <location>
        <begin position="3709"/>
        <end position="3718"/>
    </location>
</feature>
<dbReference type="SMART" id="SM00271">
    <property type="entry name" value="DnaJ"/>
    <property type="match status" value="1"/>
</dbReference>
<dbReference type="SMART" id="SM00355">
    <property type="entry name" value="ZnF_C2H2"/>
    <property type="match status" value="4"/>
</dbReference>
<dbReference type="PROSITE" id="PS00028">
    <property type="entry name" value="ZINC_FINGER_C2H2_1"/>
    <property type="match status" value="1"/>
</dbReference>
<dbReference type="GO" id="GO:0030970">
    <property type="term" value="P:retrograde protein transport, ER to cytosol"/>
    <property type="evidence" value="ECO:0007669"/>
    <property type="project" value="TreeGrafter"/>
</dbReference>
<evidence type="ECO:0000313" key="9">
    <source>
        <dbReference type="EMBL" id="KAG8189101.1"/>
    </source>
</evidence>
<dbReference type="InterPro" id="IPR001623">
    <property type="entry name" value="DnaJ_domain"/>
</dbReference>
<comment type="caution">
    <text evidence="9">The sequence shown here is derived from an EMBL/GenBank/DDBJ whole genome shotgun (WGS) entry which is preliminary data.</text>
</comment>
<name>A0AAV6UZU8_9ARAC</name>
<dbReference type="InterPro" id="IPR009011">
    <property type="entry name" value="Man6P_isomerase_rcpt-bd_dom_sf"/>
</dbReference>
<evidence type="ECO:0000256" key="4">
    <source>
        <dbReference type="ARBA" id="ARBA00023157"/>
    </source>
</evidence>
<dbReference type="PANTHER" id="PTHR15414">
    <property type="entry name" value="OS-9-RELATED"/>
    <property type="match status" value="1"/>
</dbReference>
<dbReference type="GO" id="GO:0005788">
    <property type="term" value="C:endoplasmic reticulum lumen"/>
    <property type="evidence" value="ECO:0007669"/>
    <property type="project" value="TreeGrafter"/>
</dbReference>
<dbReference type="CDD" id="cd06257">
    <property type="entry name" value="DnaJ"/>
    <property type="match status" value="1"/>
</dbReference>
<feature type="region of interest" description="Disordered" evidence="5">
    <location>
        <begin position="3841"/>
        <end position="3868"/>
    </location>
</feature>
<dbReference type="Proteomes" id="UP000827092">
    <property type="component" value="Unassembled WGS sequence"/>
</dbReference>
<reference evidence="9 10" key="1">
    <citation type="journal article" date="2022" name="Nat. Ecol. Evol.">
        <title>A masculinizing supergene underlies an exaggerated male reproductive morph in a spider.</title>
        <authorList>
            <person name="Hendrickx F."/>
            <person name="De Corte Z."/>
            <person name="Sonet G."/>
            <person name="Van Belleghem S.M."/>
            <person name="Kostlbacher S."/>
            <person name="Vangestel C."/>
        </authorList>
    </citation>
    <scope>NUCLEOTIDE SEQUENCE [LARGE SCALE GENOMIC DNA]</scope>
    <source>
        <strain evidence="9">W744_W776</strain>
    </source>
</reference>
<gene>
    <name evidence="9" type="ORF">JTE90_028644</name>
</gene>
<dbReference type="PANTHER" id="PTHR15414:SF5">
    <property type="entry name" value="PROTEIN OS-9"/>
    <property type="match status" value="1"/>
</dbReference>
<dbReference type="SUPFAM" id="SSF56112">
    <property type="entry name" value="Protein kinase-like (PK-like)"/>
    <property type="match status" value="1"/>
</dbReference>
<dbReference type="InterPro" id="IPR013087">
    <property type="entry name" value="Znf_C2H2_type"/>
</dbReference>
<evidence type="ECO:0000256" key="3">
    <source>
        <dbReference type="ARBA" id="ARBA00022824"/>
    </source>
</evidence>
<dbReference type="InterPro" id="IPR045149">
    <property type="entry name" value="OS-9-like"/>
</dbReference>
<keyword evidence="2" id="KW-0732">Signal</keyword>
<feature type="domain" description="J" evidence="6">
    <location>
        <begin position="289"/>
        <end position="352"/>
    </location>
</feature>
<dbReference type="PROSITE" id="PS50076">
    <property type="entry name" value="DNAJ_2"/>
    <property type="match status" value="1"/>
</dbReference>
<dbReference type="Pfam" id="PF00454">
    <property type="entry name" value="PI3_PI4_kinase"/>
    <property type="match status" value="1"/>
</dbReference>
<dbReference type="InterPro" id="IPR011009">
    <property type="entry name" value="Kinase-like_dom_sf"/>
</dbReference>
<sequence length="3988" mass="463409">MEEQPNESLVSFSSSQEIMKYLNDLCENELQDFYKSRFDSNEMTMQNKLELQTEMYERLTVLRNGPTDDRHLHLVIKEFNAQIRAIYNYLHSTVPANFRETRKQTLRCQLVKYLCELICFRTPYQQFPYSQDCSDGMEFFHYMIKLLSVENEDINILILKHLMEAMIVVTSDYFDRVGLMVAELLEQFYFQWIQNPLMSSLNVENIYVWDTFLREANSSVEVTPKVITFLPKGINSLKFWAEFPKLLSFYIEAYEIRGHVKEQWKLQIKDTLYKLWNFFMMDSNISPRNPYKVLGVKSDCSAQDIKQAYIKLSKKLHPDVRPGDRAQHQKFVELKAAYTTLAHSRSHFDQHSQNRPGATPGRPPLNISGNHNSTQTLLVKGQLRAFKILYCLAKKEETDFKPLIRSFLFLVKKNSYNIALKLEFSQIFDALLHDLIESHTFKNIMKEIFQGLDQEDFAFGISLFAAKMYDTYLDIKIRYWIVEFLNIILPEELKQWKKFKRLNCFPDMLLRLIISYKLQLKSFIKIELPILERMLKSGSSNQCSNCNDNCATAEPPPSTFTKKRIAFIIKELLIHVSRGIYNVTNGIKDFGFDKMFPVDSLNELMPTYVRIFKYSLVICKYFSSAEENRRKKYLSKKEKEIFSNFANTFMRIPIERIAYDCLIEYNEAVLTSEPKQHCQNFLKTLLDFPSSPAKPVFLSHLMKYFLLNILNKETLWELIKHERRPKISSERFSEPLNKQIYIETCLFYLDIILKYENENETHIQKASLMEIIKKSIDFLKLSIDTCVRLFLGNILDRIIRHQKKFPSLRFTDASEFLPLAKDLEKEYDSSHDFQFQNCILRIIMNFYMNCRNIIRHDNLSFFIRFHLKALQGKDTDLIRKALANLDNMTHDLDDMSPGDINEYFYPFRNDLFEGIHNVLSFNNTSWNWILVNLQVKFREMLYECENQFEYESPFLNAISFVPMEKFEYESPSLKAINFVPMEKVLKSSLKVVYDASSTPLDRVMISNLMECYLASSICIDMETTGLHLAHLMKIKSLPKTKIQLCNNHSVRETHKTLLIVLLACEKESFATLSKCLPHYVLVALAQQTQCKKEDTEIISFTQYLNISFWESSDLIKRTSKTSEECMEVDDEDVLRKSLSITDDPMDPFVIIDAIAEFIALGINVPYGVSALVLILQYSNNILGSKLGEFNLFRYLVKKVLLLCCEERSSLILSGCKMMEAILTECCDSLKIYKKSSKLPMKDVFSDFVYTLLPIIGLKDSLSKDCNESARWNLEYMCSLIKVLPDLKKEPFTTIIKILVNESFSDNQHIATEVKLCLNNIAKQLDKRVSYLVKPYFYNYHTRKLPHGKKQVLTTVNSYGLVMNLNTTLTSNFIELDLVDDSEYEEVIPNLCKLYLEEISNLDRSFVIKKIKEDLKSLRINKSNHAFRLVTSIYLSLRKKILYSKGDELIKIKKSIWMLYELLEYDANKPNRTLWDYCFIIIMFGNYFTTEHHKASLEKFHKVFMASCNHFLSSASISQLATLSEDISSKMSTISPNPLLSFDKPSGYMVILILNIILNSNVQIGDEKHVFQLAIPVLKYFPDIAQKFLLYCCDHKKPSFQVFFDKQVCQSTEDKSVNYTEEDKSVNYTEDLQIKVWQFILLPSFEIFSEKKLNESKMNEIHSLFLHWLQDYNLNDISEDLMTCLIKFSFLLLKKNITFCTDKTKNTWLEFTKSIFLHCFYAKPFCSSMGNFGILMQCLLGVRKEDEHLISKINDILQNSTNRLVIEECIYLLGKYVRNRPVSNFIVESVITSVNFLVSSLNYHPKGLTELKDALSSPKPLLKTNTKMTDKESLKFGTECKKRRIETTHAAMNDSDETLNRSVAIEKTTQLTPSTSPGTVQESSQQKITVEDSFAIPKPPQPLGTPSEGITMAQETSVTSFDNSNLSGNHKVFFSMLDDESYFLCCVSKIISLTLQSSLISKANVCSNPLPPITILDHETVSKASDMDLPIDEQLKKRIQDESRFLQLLTNITHSHFFDNLLNLCKRDQVLTEQLWRNCFACIMNTNVGKEYYLSLGPSLMEKFKKGAENPLPRSYISFAEELLSHIPLSISLLEVIKCFMKVPYLRRPVCLKLEAIVFENNETGIIPILKDQCIDILAESYLMIGEKEFLGGLLKTFSSRKFENMEAFKDLGKRSADELSEWKFLTDTKFDVCNYVRHRDCSHCACACEKYKKNAKDELGKFIYVLCGNKMRHEDAYQNELSKLQDNFAVELQHIPAMLSTEHMELLKNCARVHCFKEAFFIMKKLVTEPSIPLIYETYLKPFLLKINQDDMFELDIIGARLRIVAYFISKVELREDIAAELAKEMKSIGFREFNKCYTKLAIESMKYGLKSLALKFQNKCKELPRDGIEELTENYIFYQKYLKNPFVPKGKSLLDWLNTICQKIGVPRRSNSADVCKAYLGKLLSASGHTEKATNAFQDSLSVLGHQKTHELFGIHLEKKFLGEKSKCLDDAKTVIGHLLKAGGYANENRIQILLTKILGLLAYDVDSYLEKAVVDWALIMPKYYWISMLPQLLKLASNSTAGPDGLNRLLLLLDDEYLQLIFFEFTALEYKSPTLLKTFNELKKRNPSLISNLESLNRELLCLQEKFCDESFIKLKALEMEICDLAYEFSQMMSLYSSCKDQFTQVEHKQRFVRRFNRLLNEIELPWAYRCQQVTEEMDLKRIWDILLELLEALSKFTDTQQKTSFQIQKVYSSRYLSTLRLDTKGIIMFGTDVKKIEDVVYVQKIIPRLEIMQKHNSLACKISLKGTDGKEYDYLVVPKSCTYLNKQDRIFGQLFSFLNNVLKKERTSLRSLHFNFFEVTAFPSVELIKYNKEQVSYLDICKKPAFGKKPILEYFKTLRRTNKYTDNEFRTSFFQEIERSIPSITLKDWAKATYTSSHDYWMFRRKFSSDIGMVNYAKYCFLLTYLNPNLMYIDRKTGEIAAFGLKLAELNSERDFETAVFQKTKLHCPPYQLTPNIQEFLTPTGIYGIMSSAIEITARCFLKNLDDIESLLRLLISSVLKNQTINRPTLKDTLDTIKTHDTRILPNWVQLVETTLPLSEADNYDELSGTFLFRQTFSSCRKNLWCLLCCGNWSFRSLADLMKHYNSIHNVGVIIKYAKFNKDVYFVPASMIDEQEDKAKNMSSSTDYQEMSSSTDCQKMSSSTDCQKMSSSTDCQNMSSSQDCQKMSCQLCDLLLETPSQVHEHYKNTHYKPARLVPKSAISNIGYYFHCGLCNKASRFFLHHHQHMNMEHNLQMHMCNDCACCKPITIDPKSHFKLEYPHDQLEECPVCSKKNDLTKHNILHHTYQTGSKSFACRTCLHSYSNLHQFTNHIPICPEPQDPPTLEDDSELPETMVFSCDECPFTFVPEYKYEVKQNRQKEVENYIKKVITLITGSSLKDQDIRLQLIKDSLDIKNPITCVSQICASFSIEELKHINYEVDILQTPIKRNDNPLHSILMKSKYGQEYKCILPVVEEDDTAKKESQASDKNLDIKELLKPLQARSCLLKVQDWWTYEICIGHYIKQFHIEEGHILGQVITLGLYEYDYDWSNETNRDKFKNVKQPYHSQWYVNGTKCDLTGQPRNAELRFVCEPDTGDYIYRVDEQETCSYIVTIHTSSVCSHPKLKPKLAKKAHTIPCYPVLDEEQYDSYMQKQKDKKEQEEQKRNQWLKNQQKRLQDMKNEHLQLSETDQTESNNIEKKPDIKDETTDKKTLSKQENVRSSDEVNEDELLEQYSKEIDKLKSVFSLNQFSEARKRIEAHFDKLLTQVEKDLNPGSGNNKKVATLHKLTSTLNMLLTKLSNAENEAVKATEDLIKATEMLSKGDKKPGSPKTAKDESQKTSEPAEDKLHVYVKRLNHGSVDSSEKYFGMNPAHKKKLEQAVAKRLEQLNWGLGDRKVEVKIITEDPFDAGDLTKLESLTEEESIQFQNMIMAMLTGQQDSVKEMERHKKLEENYRHNWETEEEQD</sequence>
<evidence type="ECO:0000256" key="5">
    <source>
        <dbReference type="SAM" id="MobiDB-lite"/>
    </source>
</evidence>
<dbReference type="GO" id="GO:0030968">
    <property type="term" value="P:endoplasmic reticulum unfolded protein response"/>
    <property type="evidence" value="ECO:0007669"/>
    <property type="project" value="InterPro"/>
</dbReference>